<dbReference type="EMBL" id="JARKIB010000424">
    <property type="protein sequence ID" value="KAJ7709235.1"/>
    <property type="molecule type" value="Genomic_DNA"/>
</dbReference>
<evidence type="ECO:0000313" key="1">
    <source>
        <dbReference type="EMBL" id="KAJ7709235.1"/>
    </source>
</evidence>
<name>A0AAD7H0P0_9AGAR</name>
<proteinExistence type="predicted"/>
<evidence type="ECO:0000313" key="2">
    <source>
        <dbReference type="Proteomes" id="UP001215598"/>
    </source>
</evidence>
<comment type="caution">
    <text evidence="1">The sequence shown here is derived from an EMBL/GenBank/DDBJ whole genome shotgun (WGS) entry which is preliminary data.</text>
</comment>
<organism evidence="1 2">
    <name type="scientific">Mycena metata</name>
    <dbReference type="NCBI Taxonomy" id="1033252"/>
    <lineage>
        <taxon>Eukaryota</taxon>
        <taxon>Fungi</taxon>
        <taxon>Dikarya</taxon>
        <taxon>Basidiomycota</taxon>
        <taxon>Agaricomycotina</taxon>
        <taxon>Agaricomycetes</taxon>
        <taxon>Agaricomycetidae</taxon>
        <taxon>Agaricales</taxon>
        <taxon>Marasmiineae</taxon>
        <taxon>Mycenaceae</taxon>
        <taxon>Mycena</taxon>
    </lineage>
</organism>
<dbReference type="AlphaFoldDB" id="A0AAD7H0P0"/>
<protein>
    <submittedName>
        <fullName evidence="1">Uncharacterized protein</fullName>
    </submittedName>
</protein>
<gene>
    <name evidence="1" type="ORF">B0H16DRAFT_1745999</name>
</gene>
<dbReference type="Proteomes" id="UP001215598">
    <property type="component" value="Unassembled WGS sequence"/>
</dbReference>
<reference evidence="1" key="1">
    <citation type="submission" date="2023-03" db="EMBL/GenBank/DDBJ databases">
        <title>Massive genome expansion in bonnet fungi (Mycena s.s.) driven by repeated elements and novel gene families across ecological guilds.</title>
        <authorList>
            <consortium name="Lawrence Berkeley National Laboratory"/>
            <person name="Harder C.B."/>
            <person name="Miyauchi S."/>
            <person name="Viragh M."/>
            <person name="Kuo A."/>
            <person name="Thoen E."/>
            <person name="Andreopoulos B."/>
            <person name="Lu D."/>
            <person name="Skrede I."/>
            <person name="Drula E."/>
            <person name="Henrissat B."/>
            <person name="Morin E."/>
            <person name="Kohler A."/>
            <person name="Barry K."/>
            <person name="LaButti K."/>
            <person name="Morin E."/>
            <person name="Salamov A."/>
            <person name="Lipzen A."/>
            <person name="Mereny Z."/>
            <person name="Hegedus B."/>
            <person name="Baldrian P."/>
            <person name="Stursova M."/>
            <person name="Weitz H."/>
            <person name="Taylor A."/>
            <person name="Grigoriev I.V."/>
            <person name="Nagy L.G."/>
            <person name="Martin F."/>
            <person name="Kauserud H."/>
        </authorList>
    </citation>
    <scope>NUCLEOTIDE SEQUENCE</scope>
    <source>
        <strain evidence="1">CBHHK182m</strain>
    </source>
</reference>
<keyword evidence="2" id="KW-1185">Reference proteome</keyword>
<accession>A0AAD7H0P0</accession>
<sequence>MAGFAVCWETWGTLDLFDQLMIFGPAVVFYGHFDVAQPSAKVSCSKQYQIYSGRRPVPFPATERRIYDLANIPLLLPVFKSPRGIYPKLVIHPAEALKSRVREYTRTIYPILSTLLKSVVREYTCTLYPNLVRNIFYILYSFLTSFPLSLNSARRLLVEIVEWALYPQNIPAATPVARGRLFLEFRVRLPRYACMNVTIESIIRGLSNEPVSPSHV</sequence>